<dbReference type="Pfam" id="PF18962">
    <property type="entry name" value="Por_Secre_tail"/>
    <property type="match status" value="1"/>
</dbReference>
<evidence type="ECO:0000259" key="2">
    <source>
        <dbReference type="Pfam" id="PF07995"/>
    </source>
</evidence>
<feature type="domain" description="Glucose/Sorbosone dehydrogenase" evidence="2">
    <location>
        <begin position="628"/>
        <end position="706"/>
    </location>
</feature>
<dbReference type="Pfam" id="PF07995">
    <property type="entry name" value="GSDH"/>
    <property type="match status" value="2"/>
</dbReference>
<dbReference type="SUPFAM" id="SSF50952">
    <property type="entry name" value="Soluble quinoprotein glucose dehydrogenase"/>
    <property type="match status" value="1"/>
</dbReference>
<dbReference type="Gene3D" id="2.60.40.10">
    <property type="entry name" value="Immunoglobulins"/>
    <property type="match status" value="2"/>
</dbReference>
<organism evidence="4 5">
    <name type="scientific">Geojedonia litorea</name>
    <dbReference type="NCBI Taxonomy" id="1268269"/>
    <lineage>
        <taxon>Bacteria</taxon>
        <taxon>Pseudomonadati</taxon>
        <taxon>Bacteroidota</taxon>
        <taxon>Flavobacteriia</taxon>
        <taxon>Flavobacteriales</taxon>
        <taxon>Flavobacteriaceae</taxon>
        <taxon>Geojedonia</taxon>
    </lineage>
</organism>
<feature type="domain" description="Glucose/Sorbosone dehydrogenase" evidence="2">
    <location>
        <begin position="302"/>
        <end position="555"/>
    </location>
</feature>
<evidence type="ECO:0000256" key="1">
    <source>
        <dbReference type="ARBA" id="ARBA00022729"/>
    </source>
</evidence>
<dbReference type="PANTHER" id="PTHR19328:SF13">
    <property type="entry name" value="HIPL1 PROTEIN"/>
    <property type="match status" value="1"/>
</dbReference>
<dbReference type="InterPro" id="IPR013783">
    <property type="entry name" value="Ig-like_fold"/>
</dbReference>
<accession>A0ABV9N1N3</accession>
<reference evidence="5" key="1">
    <citation type="journal article" date="2019" name="Int. J. Syst. Evol. Microbiol.">
        <title>The Global Catalogue of Microorganisms (GCM) 10K type strain sequencing project: providing services to taxonomists for standard genome sequencing and annotation.</title>
        <authorList>
            <consortium name="The Broad Institute Genomics Platform"/>
            <consortium name="The Broad Institute Genome Sequencing Center for Infectious Disease"/>
            <person name="Wu L."/>
            <person name="Ma J."/>
        </authorList>
    </citation>
    <scope>NUCLEOTIDE SEQUENCE [LARGE SCALE GENOMIC DNA]</scope>
    <source>
        <strain evidence="5">CCUG 63682</strain>
    </source>
</reference>
<dbReference type="InterPro" id="IPR026444">
    <property type="entry name" value="Secre_tail"/>
</dbReference>
<dbReference type="InterPro" id="IPR011041">
    <property type="entry name" value="Quinoprot_gluc/sorb_DH_b-prop"/>
</dbReference>
<sequence length="827" mass="88212">MTTKLLVILNSKIITNICILLFGVSVLAQGTLEVTGNGNSVLTGSTNSPAVNNNTDFGDVEIGSNKPSTFVIDNTASGGSAGNQLNGITVTITGSSDFTPSNSNLGNLKGNDTPINHIITFTPSSSGIKSATVTITFTNGTNSPFTFTLQGNGVVATPEIEITDNGNTIISNGGNFNFGTIPPSSMSSETFTIKNVSNATTTLNLTGTPIVDISGDSEFSVTTQPSGTSIIGGNSLTFIVKYDPTSVGGPHNAVISIANDDPDGSENPYLINLQGLSDNITYTPTTDGPDWTVTNLTSNLELNNPNTIIYGPDGQLWITERVGERVVKIDPLTGGSKTTMLDLNSAVYRTGGQDGLMGMAVHPDLYTDVTTTTNNYVYLAYTYSIDGTNSGRRLRIARYTYNYNSGNGFLDSGSAVTILEGFEASNDHNSGKLIFGPDLKLYYTVGDQGHNQFSNACFEIRAQYLPTSGGQTTSTGDKSEYKGKILRMNLDGSIPTDNPVLGGFQTHIYTYGHRNPQGIVFGSNGKLYSSEHGAKVDDELNIIESGKNYGWPHIAGYYDNQAYGYCNWSSSGVCGSTTFNDHNCPPDVTPIPEFDASNDALVASFQPPIGTYNSTVSTDPSGGFLTWPTVAPSSIAIYEGGQIPDWGESLLIPTLKRGTIYRAKLNVVGDALESQTYEEFHSSNDRYRDVVMDPDGITMYAITDSSGSTSGPSGTNPQTLQNPGVVMKIQYIGVTLNNKTLAITKLNFSLIPNPASSSFKLHFSNNSNLTTVNVQIIDVQGRLVKQLNSVSSNDLISTSSLNNGLYFVKIEDKNLNAIGVKKLIIKH</sequence>
<dbReference type="NCBIfam" id="NF012200">
    <property type="entry name" value="choice_anch_D"/>
    <property type="match status" value="2"/>
</dbReference>
<name>A0ABV9N1N3_9FLAO</name>
<dbReference type="PANTHER" id="PTHR19328">
    <property type="entry name" value="HEDGEHOG-INTERACTING PROTEIN"/>
    <property type="match status" value="1"/>
</dbReference>
<feature type="domain" description="Secretion system C-terminal sorting" evidence="3">
    <location>
        <begin position="752"/>
        <end position="825"/>
    </location>
</feature>
<evidence type="ECO:0000259" key="3">
    <source>
        <dbReference type="Pfam" id="PF18962"/>
    </source>
</evidence>
<dbReference type="NCBIfam" id="TIGR04183">
    <property type="entry name" value="Por_Secre_tail"/>
    <property type="match status" value="1"/>
</dbReference>
<proteinExistence type="predicted"/>
<dbReference type="Proteomes" id="UP001595953">
    <property type="component" value="Unassembled WGS sequence"/>
</dbReference>
<dbReference type="RefSeq" id="WP_387960956.1">
    <property type="nucleotide sequence ID" value="NZ_JBHSGP010000005.1"/>
</dbReference>
<gene>
    <name evidence="4" type="ORF">ACFO5O_03365</name>
</gene>
<evidence type="ECO:0000313" key="4">
    <source>
        <dbReference type="EMBL" id="MFC4721349.1"/>
    </source>
</evidence>
<keyword evidence="1" id="KW-0732">Signal</keyword>
<comment type="caution">
    <text evidence="4">The sequence shown here is derived from an EMBL/GenBank/DDBJ whole genome shotgun (WGS) entry which is preliminary data.</text>
</comment>
<keyword evidence="5" id="KW-1185">Reference proteome</keyword>
<dbReference type="Gene3D" id="2.120.10.30">
    <property type="entry name" value="TolB, C-terminal domain"/>
    <property type="match status" value="1"/>
</dbReference>
<dbReference type="InterPro" id="IPR011042">
    <property type="entry name" value="6-blade_b-propeller_TolB-like"/>
</dbReference>
<protein>
    <submittedName>
        <fullName evidence="4">PQQ-dependent sugar dehydrogenase</fullName>
    </submittedName>
</protein>
<dbReference type="EMBL" id="JBHSGP010000005">
    <property type="protein sequence ID" value="MFC4721349.1"/>
    <property type="molecule type" value="Genomic_DNA"/>
</dbReference>
<evidence type="ECO:0000313" key="5">
    <source>
        <dbReference type="Proteomes" id="UP001595953"/>
    </source>
</evidence>
<dbReference type="InterPro" id="IPR012938">
    <property type="entry name" value="Glc/Sorbosone_DH"/>
</dbReference>